<dbReference type="Proteomes" id="UP000060487">
    <property type="component" value="Unassembled WGS sequence"/>
</dbReference>
<dbReference type="PROSITE" id="PS50885">
    <property type="entry name" value="HAMP"/>
    <property type="match status" value="1"/>
</dbReference>
<dbReference type="EMBL" id="LNQR01000070">
    <property type="protein sequence ID" value="KWT84037.1"/>
    <property type="molecule type" value="Genomic_DNA"/>
</dbReference>
<feature type="transmembrane region" description="Helical" evidence="4">
    <location>
        <begin position="94"/>
        <end position="116"/>
    </location>
</feature>
<dbReference type="PANTHER" id="PTHR32089">
    <property type="entry name" value="METHYL-ACCEPTING CHEMOTAXIS PROTEIN MCPB"/>
    <property type="match status" value="1"/>
</dbReference>
<dbReference type="RefSeq" id="WP_085052574.1">
    <property type="nucleotide sequence ID" value="NZ_LNQR01000070.1"/>
</dbReference>
<protein>
    <submittedName>
        <fullName evidence="7">Methyl-accepting chemotaxis sensory transducer</fullName>
    </submittedName>
</protein>
<evidence type="ECO:0000256" key="3">
    <source>
        <dbReference type="PROSITE-ProRule" id="PRU00284"/>
    </source>
</evidence>
<evidence type="ECO:0000259" key="5">
    <source>
        <dbReference type="PROSITE" id="PS50111"/>
    </source>
</evidence>
<dbReference type="SUPFAM" id="SSF58104">
    <property type="entry name" value="Methyl-accepting chemotaxis protein (MCP) signaling domain"/>
    <property type="match status" value="1"/>
</dbReference>
<dbReference type="Pfam" id="PF00015">
    <property type="entry name" value="MCPsignal"/>
    <property type="match status" value="1"/>
</dbReference>
<keyword evidence="4" id="KW-0472">Membrane</keyword>
<evidence type="ECO:0000313" key="8">
    <source>
        <dbReference type="Proteomes" id="UP000060487"/>
    </source>
</evidence>
<dbReference type="CDD" id="cd06225">
    <property type="entry name" value="HAMP"/>
    <property type="match status" value="1"/>
</dbReference>
<dbReference type="Pfam" id="PF00672">
    <property type="entry name" value="HAMP"/>
    <property type="match status" value="1"/>
</dbReference>
<dbReference type="PRINTS" id="PR00260">
    <property type="entry name" value="CHEMTRNSDUCR"/>
</dbReference>
<comment type="similarity">
    <text evidence="2">Belongs to the methyl-accepting chemotaxis (MCP) protein family.</text>
</comment>
<accession>A0ABR5SE20</accession>
<dbReference type="InterPro" id="IPR004090">
    <property type="entry name" value="Chemotax_Me-accpt_rcpt"/>
</dbReference>
<keyword evidence="8" id="KW-1185">Reference proteome</keyword>
<evidence type="ECO:0000313" key="7">
    <source>
        <dbReference type="EMBL" id="KWT84037.1"/>
    </source>
</evidence>
<evidence type="ECO:0000256" key="4">
    <source>
        <dbReference type="SAM" id="Phobius"/>
    </source>
</evidence>
<evidence type="ECO:0000256" key="1">
    <source>
        <dbReference type="ARBA" id="ARBA00023224"/>
    </source>
</evidence>
<keyword evidence="4" id="KW-0812">Transmembrane</keyword>
<feature type="domain" description="Methyl-accepting transducer" evidence="5">
    <location>
        <begin position="175"/>
        <end position="411"/>
    </location>
</feature>
<organism evidence="7 8">
    <name type="scientific">Candidatus Magnetominusculus xianensis</name>
    <dbReference type="NCBI Taxonomy" id="1748249"/>
    <lineage>
        <taxon>Bacteria</taxon>
        <taxon>Pseudomonadati</taxon>
        <taxon>Nitrospirota</taxon>
        <taxon>Nitrospiria</taxon>
        <taxon>Nitrospirales</taxon>
        <taxon>Nitrospiraceae</taxon>
        <taxon>Candidatus Magnetominusculus</taxon>
    </lineage>
</organism>
<keyword evidence="4" id="KW-1133">Transmembrane helix</keyword>
<dbReference type="InterPro" id="IPR003660">
    <property type="entry name" value="HAMP_dom"/>
</dbReference>
<name>A0ABR5SE20_9BACT</name>
<dbReference type="SMART" id="SM00283">
    <property type="entry name" value="MA"/>
    <property type="match status" value="1"/>
</dbReference>
<sequence length="451" mass="48616">MAVKSSIFTESQRFEDKGKDLEKDGLTFFLYSNPALRDLVMKLDFKKENHIIALEGKSIFFNRFSFKDYSGDIIGDILVIKDVTKMVLDKHKAVIYHVLFTIVSIIIIVILLYVSIVKTFVRPLNEALKATEKMAGGDLAVEITAANNDEVGLLMDSMDNMVNKLNAAIVNVQGASQNVSLASKKLNESSNALKRQITEQSNRTSGIMDSTNELSATAGQIGASAGEIADSASDALRVATNGKKIVNDTVIEVQGIEATVMESSKVMETLGDRSKQIGEIIAVINDIADQTNLLALNAAIEAARAGEQGRGFAVVADEVRKLAEKTAKATTEISGMIGSIQSETERAVDSMRESLSRIEVGVNLSKESGTSLNNIVDSVNTLSGKVSQILTSVERMTLISETMMNDIGQIVEISNMTDNMAEELGSASNNLEGLSTALGTVTGQFRLRTKS</sequence>
<evidence type="ECO:0000256" key="2">
    <source>
        <dbReference type="ARBA" id="ARBA00029447"/>
    </source>
</evidence>
<feature type="domain" description="HAMP" evidence="6">
    <location>
        <begin position="118"/>
        <end position="170"/>
    </location>
</feature>
<gene>
    <name evidence="7" type="ORF">ASN18_1964</name>
</gene>
<dbReference type="CDD" id="cd11386">
    <property type="entry name" value="MCP_signal"/>
    <property type="match status" value="1"/>
</dbReference>
<dbReference type="PANTHER" id="PTHR32089:SF112">
    <property type="entry name" value="LYSOZYME-LIKE PROTEIN-RELATED"/>
    <property type="match status" value="1"/>
</dbReference>
<dbReference type="PROSITE" id="PS50111">
    <property type="entry name" value="CHEMOTAXIS_TRANSDUC_2"/>
    <property type="match status" value="1"/>
</dbReference>
<evidence type="ECO:0000259" key="6">
    <source>
        <dbReference type="PROSITE" id="PS50885"/>
    </source>
</evidence>
<proteinExistence type="inferred from homology"/>
<dbReference type="SMART" id="SM00304">
    <property type="entry name" value="HAMP"/>
    <property type="match status" value="1"/>
</dbReference>
<dbReference type="Gene3D" id="1.10.287.950">
    <property type="entry name" value="Methyl-accepting chemotaxis protein"/>
    <property type="match status" value="1"/>
</dbReference>
<dbReference type="InterPro" id="IPR004089">
    <property type="entry name" value="MCPsignal_dom"/>
</dbReference>
<keyword evidence="1 3" id="KW-0807">Transducer</keyword>
<comment type="caution">
    <text evidence="7">The sequence shown here is derived from an EMBL/GenBank/DDBJ whole genome shotgun (WGS) entry which is preliminary data.</text>
</comment>
<reference evidence="7 8" key="1">
    <citation type="submission" date="2015-11" db="EMBL/GenBank/DDBJ databases">
        <authorList>
            <person name="Lin W."/>
        </authorList>
    </citation>
    <scope>NUCLEOTIDE SEQUENCE [LARGE SCALE GENOMIC DNA]</scope>
    <source>
        <strain evidence="7 8">HCH-1</strain>
    </source>
</reference>